<evidence type="ECO:0000256" key="6">
    <source>
        <dbReference type="RuleBase" id="RU003983"/>
    </source>
</evidence>
<dbReference type="Proteomes" id="UP000470446">
    <property type="component" value="Unassembled WGS sequence"/>
</dbReference>
<dbReference type="Pfam" id="PF01435">
    <property type="entry name" value="Peptidase_M48"/>
    <property type="match status" value="1"/>
</dbReference>
<feature type="non-terminal residue" evidence="9">
    <location>
        <position position="1"/>
    </location>
</feature>
<keyword evidence="2" id="KW-0479">Metal-binding</keyword>
<gene>
    <name evidence="9" type="ORF">G3I32_01590</name>
</gene>
<feature type="transmembrane region" description="Helical" evidence="7">
    <location>
        <begin position="165"/>
        <end position="185"/>
    </location>
</feature>
<dbReference type="InterPro" id="IPR052173">
    <property type="entry name" value="Beta-lactam_resp_regulator"/>
</dbReference>
<comment type="caution">
    <text evidence="9">The sequence shown here is derived from an EMBL/GenBank/DDBJ whole genome shotgun (WGS) entry which is preliminary data.</text>
</comment>
<organism evidence="9 10">
    <name type="scientific">Streptomyces coelicoflavus</name>
    <dbReference type="NCBI Taxonomy" id="285562"/>
    <lineage>
        <taxon>Bacteria</taxon>
        <taxon>Bacillati</taxon>
        <taxon>Actinomycetota</taxon>
        <taxon>Actinomycetes</taxon>
        <taxon>Kitasatosporales</taxon>
        <taxon>Streptomycetaceae</taxon>
        <taxon>Streptomyces</taxon>
    </lineage>
</organism>
<name>A0A7K3PC75_9ACTN</name>
<evidence type="ECO:0000256" key="1">
    <source>
        <dbReference type="ARBA" id="ARBA00022670"/>
    </source>
</evidence>
<evidence type="ECO:0000256" key="7">
    <source>
        <dbReference type="SAM" id="Phobius"/>
    </source>
</evidence>
<protein>
    <submittedName>
        <fullName evidence="9">M56 family metallopeptidase</fullName>
    </submittedName>
</protein>
<keyword evidence="5 6" id="KW-0482">Metalloprotease</keyword>
<dbReference type="GO" id="GO:0006508">
    <property type="term" value="P:proteolysis"/>
    <property type="evidence" value="ECO:0007669"/>
    <property type="project" value="UniProtKB-KW"/>
</dbReference>
<accession>A0A7K3PC75</accession>
<keyword evidence="7" id="KW-0812">Transmembrane</keyword>
<keyword evidence="7" id="KW-1133">Transmembrane helix</keyword>
<dbReference type="PANTHER" id="PTHR34978">
    <property type="entry name" value="POSSIBLE SENSOR-TRANSDUCER PROTEIN BLAR"/>
    <property type="match status" value="1"/>
</dbReference>
<dbReference type="RefSeq" id="WP_164243614.1">
    <property type="nucleotide sequence ID" value="NZ_JAAGMA010000034.1"/>
</dbReference>
<proteinExistence type="inferred from homology"/>
<evidence type="ECO:0000256" key="4">
    <source>
        <dbReference type="ARBA" id="ARBA00022833"/>
    </source>
</evidence>
<feature type="domain" description="Peptidase M48" evidence="8">
    <location>
        <begin position="21"/>
        <end position="74"/>
    </location>
</feature>
<comment type="similarity">
    <text evidence="6">Belongs to the peptidase M48 family.</text>
</comment>
<dbReference type="AlphaFoldDB" id="A0A7K3PC75"/>
<sequence>RAELRHRAPLLPGEEPGPGRLVVLEGERPDAWWLPGTPPQLVVTTAALRRLEGRQLDAVLAHEKGHARARHDWLLNCSTALADGFPQVPVFAAFRDEMHRLVELAADDVASRRFGRLTTALALVELNEDRGVFGPCPTAQAHVPQRVHRLLTPPNRLTAARRLRLTAAAALVPAVPVLVAFAPGLRALG</sequence>
<evidence type="ECO:0000256" key="3">
    <source>
        <dbReference type="ARBA" id="ARBA00022801"/>
    </source>
</evidence>
<reference evidence="9 10" key="1">
    <citation type="submission" date="2020-01" db="EMBL/GenBank/DDBJ databases">
        <title>Insect and environment-associated Actinomycetes.</title>
        <authorList>
            <person name="Currrie C."/>
            <person name="Chevrette M."/>
            <person name="Carlson C."/>
            <person name="Stubbendieck R."/>
            <person name="Wendt-Pienkowski E."/>
        </authorList>
    </citation>
    <scope>NUCLEOTIDE SEQUENCE [LARGE SCALE GENOMIC DNA]</scope>
    <source>
        <strain evidence="9 10">SID14163</strain>
    </source>
</reference>
<keyword evidence="4 6" id="KW-0862">Zinc</keyword>
<dbReference type="PANTHER" id="PTHR34978:SF3">
    <property type="entry name" value="SLR0241 PROTEIN"/>
    <property type="match status" value="1"/>
</dbReference>
<dbReference type="GO" id="GO:0004222">
    <property type="term" value="F:metalloendopeptidase activity"/>
    <property type="evidence" value="ECO:0007669"/>
    <property type="project" value="InterPro"/>
</dbReference>
<evidence type="ECO:0000256" key="5">
    <source>
        <dbReference type="ARBA" id="ARBA00023049"/>
    </source>
</evidence>
<dbReference type="GO" id="GO:0046872">
    <property type="term" value="F:metal ion binding"/>
    <property type="evidence" value="ECO:0007669"/>
    <property type="project" value="UniProtKB-KW"/>
</dbReference>
<dbReference type="EMBL" id="JAAGMA010000034">
    <property type="protein sequence ID" value="NEB07590.1"/>
    <property type="molecule type" value="Genomic_DNA"/>
</dbReference>
<dbReference type="Gene3D" id="3.30.2010.10">
    <property type="entry name" value="Metalloproteases ('zincins'), catalytic domain"/>
    <property type="match status" value="1"/>
</dbReference>
<dbReference type="InterPro" id="IPR001915">
    <property type="entry name" value="Peptidase_M48"/>
</dbReference>
<dbReference type="CDD" id="cd07326">
    <property type="entry name" value="M56_BlaR1_MecR1_like"/>
    <property type="match status" value="1"/>
</dbReference>
<evidence type="ECO:0000313" key="10">
    <source>
        <dbReference type="Proteomes" id="UP000470446"/>
    </source>
</evidence>
<evidence type="ECO:0000313" key="9">
    <source>
        <dbReference type="EMBL" id="NEB07590.1"/>
    </source>
</evidence>
<keyword evidence="1 6" id="KW-0645">Protease</keyword>
<evidence type="ECO:0000259" key="8">
    <source>
        <dbReference type="Pfam" id="PF01435"/>
    </source>
</evidence>
<keyword evidence="3 6" id="KW-0378">Hydrolase</keyword>
<comment type="cofactor">
    <cofactor evidence="6">
        <name>Zn(2+)</name>
        <dbReference type="ChEBI" id="CHEBI:29105"/>
    </cofactor>
    <text evidence="6">Binds 1 zinc ion per subunit.</text>
</comment>
<evidence type="ECO:0000256" key="2">
    <source>
        <dbReference type="ARBA" id="ARBA00022723"/>
    </source>
</evidence>
<keyword evidence="7" id="KW-0472">Membrane</keyword>